<accession>A0A2P8FDV4</accession>
<evidence type="ECO:0000313" key="2">
    <source>
        <dbReference type="Proteomes" id="UP000240978"/>
    </source>
</evidence>
<reference evidence="1 2" key="1">
    <citation type="submission" date="2018-03" db="EMBL/GenBank/DDBJ databases">
        <title>Genomic Encyclopedia of Archaeal and Bacterial Type Strains, Phase II (KMG-II): from individual species to whole genera.</title>
        <authorList>
            <person name="Goeker M."/>
        </authorList>
    </citation>
    <scope>NUCLEOTIDE SEQUENCE [LARGE SCALE GENOMIC DNA]</scope>
    <source>
        <strain evidence="1 2">DSM 18107</strain>
    </source>
</reference>
<keyword evidence="2" id="KW-1185">Reference proteome</keyword>
<dbReference type="RefSeq" id="WP_146154545.1">
    <property type="nucleotide sequence ID" value="NZ_PYGK01000026.1"/>
</dbReference>
<name>A0A2P8FDV4_9BACT</name>
<dbReference type="EMBL" id="PYGK01000026">
    <property type="protein sequence ID" value="PSL19897.1"/>
    <property type="molecule type" value="Genomic_DNA"/>
</dbReference>
<proteinExistence type="predicted"/>
<evidence type="ECO:0008006" key="3">
    <source>
        <dbReference type="Google" id="ProtNLM"/>
    </source>
</evidence>
<comment type="caution">
    <text evidence="1">The sequence shown here is derived from an EMBL/GenBank/DDBJ whole genome shotgun (WGS) entry which is preliminary data.</text>
</comment>
<dbReference type="PROSITE" id="PS51257">
    <property type="entry name" value="PROKAR_LIPOPROTEIN"/>
    <property type="match status" value="1"/>
</dbReference>
<organism evidence="1 2">
    <name type="scientific">Chitinophaga ginsengisoli</name>
    <dbReference type="NCBI Taxonomy" id="363837"/>
    <lineage>
        <taxon>Bacteria</taxon>
        <taxon>Pseudomonadati</taxon>
        <taxon>Bacteroidota</taxon>
        <taxon>Chitinophagia</taxon>
        <taxon>Chitinophagales</taxon>
        <taxon>Chitinophagaceae</taxon>
        <taxon>Chitinophaga</taxon>
    </lineage>
</organism>
<dbReference type="AlphaFoldDB" id="A0A2P8FDV4"/>
<protein>
    <recommendedName>
        <fullName evidence="3">Lipoprotein</fullName>
    </recommendedName>
</protein>
<gene>
    <name evidence="1" type="ORF">CLV42_1269</name>
</gene>
<dbReference type="Proteomes" id="UP000240978">
    <property type="component" value="Unassembled WGS sequence"/>
</dbReference>
<sequence>MKTIHLLALVFNMMVHIALIGCNTKQIKKSIYHSVESSNHQFATALSDARFKQWLSDTIPFLTTASATTSQKNLGFLKRAINISPDSLAVSVTDAYGFSLSEKKSTDTSSRAAIVLNMLGVVEEVPRKESTIQFEHYTFYSPSSLQRFTYESAEEYKNIKVFVAGSSDTTTYQCLRGLIVSKTDIKKGKDNKLKKTDYDISWDGKTVEKRQTNTVQYYHPLHYFACS</sequence>
<evidence type="ECO:0000313" key="1">
    <source>
        <dbReference type="EMBL" id="PSL19897.1"/>
    </source>
</evidence>